<evidence type="ECO:0000313" key="1">
    <source>
        <dbReference type="EMBL" id="GGL03125.1"/>
    </source>
</evidence>
<dbReference type="EMBL" id="BMPQ01000029">
    <property type="protein sequence ID" value="GGL03125.1"/>
    <property type="molecule type" value="Genomic_DNA"/>
</dbReference>
<evidence type="ECO:0000313" key="2">
    <source>
        <dbReference type="Proteomes" id="UP000637788"/>
    </source>
</evidence>
<organism evidence="1 2">
    <name type="scientific">Streptomyces flaveus</name>
    <dbReference type="NCBI Taxonomy" id="66370"/>
    <lineage>
        <taxon>Bacteria</taxon>
        <taxon>Bacillati</taxon>
        <taxon>Actinomycetota</taxon>
        <taxon>Actinomycetes</taxon>
        <taxon>Kitasatosporales</taxon>
        <taxon>Streptomycetaceae</taxon>
        <taxon>Streptomyces</taxon>
        <taxon>Streptomyces aurantiacus group</taxon>
    </lineage>
</organism>
<dbReference type="AlphaFoldDB" id="A0A917RE81"/>
<proteinExistence type="predicted"/>
<dbReference type="RefSeq" id="WP_189326195.1">
    <property type="nucleotide sequence ID" value="NZ_BMPQ01000029.1"/>
</dbReference>
<accession>A0A917RE81</accession>
<sequence length="182" mass="20663">MADVAEAWERQPGESAAAWEAFACYRDLGLSRSIGKVAERLAKSRTLIERWSTAHRWVLRAEAWDREQDRLWRAERQHASREVARRHARLASAAQSKIVAQLQQLDPSRLSPSDVIRWLEVTIRIERQAYGMDLAEVASTARGGSDDAADVSGLTDEERRARMEQLRRELEARIGTLGGDQQ</sequence>
<keyword evidence="2" id="KW-1185">Reference proteome</keyword>
<comment type="caution">
    <text evidence="1">The sequence shown here is derived from an EMBL/GenBank/DDBJ whole genome shotgun (WGS) entry which is preliminary data.</text>
</comment>
<reference evidence="1" key="1">
    <citation type="journal article" date="2014" name="Int. J. Syst. Evol. Microbiol.">
        <title>Complete genome sequence of Corynebacterium casei LMG S-19264T (=DSM 44701T), isolated from a smear-ripened cheese.</title>
        <authorList>
            <consortium name="US DOE Joint Genome Institute (JGI-PGF)"/>
            <person name="Walter F."/>
            <person name="Albersmeier A."/>
            <person name="Kalinowski J."/>
            <person name="Ruckert C."/>
        </authorList>
    </citation>
    <scope>NUCLEOTIDE SEQUENCE</scope>
    <source>
        <strain evidence="1">JCM 3035</strain>
    </source>
</reference>
<reference evidence="1" key="2">
    <citation type="submission" date="2020-09" db="EMBL/GenBank/DDBJ databases">
        <authorList>
            <person name="Sun Q."/>
            <person name="Ohkuma M."/>
        </authorList>
    </citation>
    <scope>NUCLEOTIDE SEQUENCE</scope>
    <source>
        <strain evidence="1">JCM 3035</strain>
    </source>
</reference>
<name>A0A917RE81_9ACTN</name>
<protein>
    <submittedName>
        <fullName evidence="1">Uncharacterized protein</fullName>
    </submittedName>
</protein>
<gene>
    <name evidence="1" type="ORF">GCM10010094_74870</name>
</gene>
<dbReference type="Proteomes" id="UP000637788">
    <property type="component" value="Unassembled WGS sequence"/>
</dbReference>